<evidence type="ECO:0000313" key="4">
    <source>
        <dbReference type="Proteomes" id="UP000314982"/>
    </source>
</evidence>
<keyword evidence="1" id="KW-0472">Membrane</keyword>
<keyword evidence="1" id="KW-1133">Transmembrane helix</keyword>
<dbReference type="SUPFAM" id="SSF53720">
    <property type="entry name" value="ALDH-like"/>
    <property type="match status" value="1"/>
</dbReference>
<dbReference type="Proteomes" id="UP000314982">
    <property type="component" value="Unassembled WGS sequence"/>
</dbReference>
<dbReference type="InterPro" id="IPR016162">
    <property type="entry name" value="Ald_DH_N"/>
</dbReference>
<protein>
    <submittedName>
        <fullName evidence="3">Aldehyde dehydrogenase 1 family member A3</fullName>
    </submittedName>
</protein>
<feature type="domain" description="Aldehyde dehydrogenase" evidence="2">
    <location>
        <begin position="45"/>
        <end position="117"/>
    </location>
</feature>
<proteinExistence type="predicted"/>
<reference evidence="4" key="1">
    <citation type="submission" date="2018-06" db="EMBL/GenBank/DDBJ databases">
        <title>Genome assembly of Danube salmon.</title>
        <authorList>
            <person name="Macqueen D.J."/>
            <person name="Gundappa M.K."/>
        </authorList>
    </citation>
    <scope>NUCLEOTIDE SEQUENCE [LARGE SCALE GENOMIC DNA]</scope>
</reference>
<keyword evidence="1" id="KW-0812">Transmembrane</keyword>
<dbReference type="GeneTree" id="ENSGT00940000158815"/>
<evidence type="ECO:0000256" key="1">
    <source>
        <dbReference type="SAM" id="Phobius"/>
    </source>
</evidence>
<keyword evidence="4" id="KW-1185">Reference proteome</keyword>
<dbReference type="GO" id="GO:0016491">
    <property type="term" value="F:oxidoreductase activity"/>
    <property type="evidence" value="ECO:0007669"/>
    <property type="project" value="InterPro"/>
</dbReference>
<dbReference type="InterPro" id="IPR015590">
    <property type="entry name" value="Aldehyde_DH_dom"/>
</dbReference>
<dbReference type="InterPro" id="IPR016161">
    <property type="entry name" value="Ald_DH/histidinol_DH"/>
</dbReference>
<feature type="transmembrane region" description="Helical" evidence="1">
    <location>
        <begin position="114"/>
        <end position="134"/>
    </location>
</feature>
<evidence type="ECO:0000313" key="3">
    <source>
        <dbReference type="Ensembl" id="ENSHHUP00000002758.1"/>
    </source>
</evidence>
<organism evidence="3 4">
    <name type="scientific">Hucho hucho</name>
    <name type="common">huchen</name>
    <dbReference type="NCBI Taxonomy" id="62062"/>
    <lineage>
        <taxon>Eukaryota</taxon>
        <taxon>Metazoa</taxon>
        <taxon>Chordata</taxon>
        <taxon>Craniata</taxon>
        <taxon>Vertebrata</taxon>
        <taxon>Euteleostomi</taxon>
        <taxon>Actinopterygii</taxon>
        <taxon>Neopterygii</taxon>
        <taxon>Teleostei</taxon>
        <taxon>Protacanthopterygii</taxon>
        <taxon>Salmoniformes</taxon>
        <taxon>Salmonidae</taxon>
        <taxon>Salmoninae</taxon>
        <taxon>Hucho</taxon>
    </lineage>
</organism>
<reference evidence="3" key="3">
    <citation type="submission" date="2025-09" db="UniProtKB">
        <authorList>
            <consortium name="Ensembl"/>
        </authorList>
    </citation>
    <scope>IDENTIFICATION</scope>
</reference>
<name>A0A4W5JDT6_9TELE</name>
<accession>A0A4W5JDT6</accession>
<sequence length="142" mass="15646">MAQNGTTENGVTGPNEQVRCKTLFLKNRVFLCVQQIFINNEWHTSLKGKTFQIFNPATGVKICEVEEADTADVDKAVKAARAASQRGSPWRRMDVSSRGRLLHKLADLMERDRALLAVSCGYNGLLTLVVSRLLPAATSPKS</sequence>
<dbReference type="Ensembl" id="ENSHHUT00000002854.1">
    <property type="protein sequence ID" value="ENSHHUP00000002758.1"/>
    <property type="gene ID" value="ENSHHUG00000001736.1"/>
</dbReference>
<reference evidence="3" key="2">
    <citation type="submission" date="2025-08" db="UniProtKB">
        <authorList>
            <consortium name="Ensembl"/>
        </authorList>
    </citation>
    <scope>IDENTIFICATION</scope>
</reference>
<dbReference type="PANTHER" id="PTHR11699">
    <property type="entry name" value="ALDEHYDE DEHYDROGENASE-RELATED"/>
    <property type="match status" value="1"/>
</dbReference>
<dbReference type="Gene3D" id="3.40.605.10">
    <property type="entry name" value="Aldehyde Dehydrogenase, Chain A, domain 1"/>
    <property type="match status" value="1"/>
</dbReference>
<evidence type="ECO:0000259" key="2">
    <source>
        <dbReference type="Pfam" id="PF00171"/>
    </source>
</evidence>
<dbReference type="AlphaFoldDB" id="A0A4W5JDT6"/>
<dbReference type="Pfam" id="PF00171">
    <property type="entry name" value="Aldedh"/>
    <property type="match status" value="1"/>
</dbReference>